<dbReference type="Gene3D" id="3.40.50.720">
    <property type="entry name" value="NAD(P)-binding Rossmann-like Domain"/>
    <property type="match status" value="1"/>
</dbReference>
<sequence>METWLSRTVQLLGEEKMERLQQASVLVAGVGGVGGYAAELLVRAGVGNLTIVDADSVSLSNINRQLIALHSTVGRDKVEVLASRLKAINPQLGLQTLKLFLDEEEITRILTQYRFDYIVDAIDTLAPKVSLICTAKRLKQQIISSMGAGGRIDPTKIQYADISKTYHCSLARAVRRQLQKRGINSGVKVVFSTEQVRREAIIATDDERNKKSTVGTISYLPPLFGCFLAAHVIQKISGL</sequence>
<dbReference type="GO" id="GO:0061503">
    <property type="term" value="F:tRNA threonylcarbamoyladenosine dehydratase"/>
    <property type="evidence" value="ECO:0007669"/>
    <property type="project" value="TreeGrafter"/>
</dbReference>
<dbReference type="GO" id="GO:0008641">
    <property type="term" value="F:ubiquitin-like modifier activating enzyme activity"/>
    <property type="evidence" value="ECO:0007669"/>
    <property type="project" value="InterPro"/>
</dbReference>
<organism evidence="2 3">
    <name type="scientific">Candidatus Gallibacteroides avistercoris</name>
    <dbReference type="NCBI Taxonomy" id="2840833"/>
    <lineage>
        <taxon>Bacteria</taxon>
        <taxon>Pseudomonadati</taxon>
        <taxon>Bacteroidota</taxon>
        <taxon>Bacteroidia</taxon>
        <taxon>Bacteroidales</taxon>
        <taxon>Bacteroidaceae</taxon>
        <taxon>Bacteroidaceae incertae sedis</taxon>
        <taxon>Candidatus Gallibacteroides</taxon>
    </lineage>
</organism>
<proteinExistence type="predicted"/>
<reference evidence="2" key="2">
    <citation type="journal article" date="2021" name="PeerJ">
        <title>Extensive microbial diversity within the chicken gut microbiome revealed by metagenomics and culture.</title>
        <authorList>
            <person name="Gilroy R."/>
            <person name="Ravi A."/>
            <person name="Getino M."/>
            <person name="Pursley I."/>
            <person name="Horton D.L."/>
            <person name="Alikhan N.F."/>
            <person name="Baker D."/>
            <person name="Gharbi K."/>
            <person name="Hall N."/>
            <person name="Watson M."/>
            <person name="Adriaenssens E.M."/>
            <person name="Foster-Nyarko E."/>
            <person name="Jarju S."/>
            <person name="Secka A."/>
            <person name="Antonio M."/>
            <person name="Oren A."/>
            <person name="Chaudhuri R.R."/>
            <person name="La Ragione R."/>
            <person name="Hildebrand F."/>
            <person name="Pallen M.J."/>
        </authorList>
    </citation>
    <scope>NUCLEOTIDE SEQUENCE</scope>
    <source>
        <strain evidence="2">CHK158-818</strain>
    </source>
</reference>
<accession>A0A9D1M6I7</accession>
<feature type="domain" description="THIF-type NAD/FAD binding fold" evidence="1">
    <location>
        <begin position="6"/>
        <end position="238"/>
    </location>
</feature>
<evidence type="ECO:0000259" key="1">
    <source>
        <dbReference type="Pfam" id="PF00899"/>
    </source>
</evidence>
<comment type="caution">
    <text evidence="2">The sequence shown here is derived from an EMBL/GenBank/DDBJ whole genome shotgun (WGS) entry which is preliminary data.</text>
</comment>
<dbReference type="PANTHER" id="PTHR43267">
    <property type="entry name" value="TRNA THREONYLCARBAMOYLADENOSINE DEHYDRATASE"/>
    <property type="match status" value="1"/>
</dbReference>
<dbReference type="GO" id="GO:0061504">
    <property type="term" value="P:cyclic threonylcarbamoyladenosine biosynthetic process"/>
    <property type="evidence" value="ECO:0007669"/>
    <property type="project" value="TreeGrafter"/>
</dbReference>
<dbReference type="Pfam" id="PF00899">
    <property type="entry name" value="ThiF"/>
    <property type="match status" value="1"/>
</dbReference>
<dbReference type="InterPro" id="IPR035985">
    <property type="entry name" value="Ubiquitin-activating_enz"/>
</dbReference>
<dbReference type="PANTHER" id="PTHR43267:SF1">
    <property type="entry name" value="TRNA THREONYLCARBAMOYLADENOSINE DEHYDRATASE"/>
    <property type="match status" value="1"/>
</dbReference>
<gene>
    <name evidence="2" type="ORF">IAB03_01445</name>
</gene>
<name>A0A9D1M6I7_9BACT</name>
<dbReference type="InterPro" id="IPR045886">
    <property type="entry name" value="ThiF/MoeB/HesA"/>
</dbReference>
<dbReference type="SUPFAM" id="SSF69572">
    <property type="entry name" value="Activating enzymes of the ubiquitin-like proteins"/>
    <property type="match status" value="1"/>
</dbReference>
<reference evidence="2" key="1">
    <citation type="submission" date="2020-10" db="EMBL/GenBank/DDBJ databases">
        <authorList>
            <person name="Gilroy R."/>
        </authorList>
    </citation>
    <scope>NUCLEOTIDE SEQUENCE</scope>
    <source>
        <strain evidence="2">CHK158-818</strain>
    </source>
</reference>
<dbReference type="CDD" id="cd00755">
    <property type="entry name" value="YgdL_like"/>
    <property type="match status" value="1"/>
</dbReference>
<dbReference type="EMBL" id="DVNA01000035">
    <property type="protein sequence ID" value="HIU54453.1"/>
    <property type="molecule type" value="Genomic_DNA"/>
</dbReference>
<protein>
    <submittedName>
        <fullName evidence="2">tRNA threonylcarbamoyladenosine dehydratase</fullName>
    </submittedName>
</protein>
<evidence type="ECO:0000313" key="2">
    <source>
        <dbReference type="EMBL" id="HIU54453.1"/>
    </source>
</evidence>
<dbReference type="Proteomes" id="UP000824112">
    <property type="component" value="Unassembled WGS sequence"/>
</dbReference>
<dbReference type="InterPro" id="IPR000594">
    <property type="entry name" value="ThiF_NAD_FAD-bd"/>
</dbReference>
<evidence type="ECO:0000313" key="3">
    <source>
        <dbReference type="Proteomes" id="UP000824112"/>
    </source>
</evidence>
<dbReference type="AlphaFoldDB" id="A0A9D1M6I7"/>